<dbReference type="PANTHER" id="PTHR43798:SF33">
    <property type="entry name" value="HYDROLASE, PUTATIVE (AFU_ORTHOLOGUE AFUA_2G14860)-RELATED"/>
    <property type="match status" value="1"/>
</dbReference>
<dbReference type="AlphaFoldDB" id="A0A127K4B2"/>
<keyword evidence="3" id="KW-1185">Reference proteome</keyword>
<sequence length="293" mass="32723">MKNSRSRFLDIRGLRLHLREWGAAGAPRLYLLHGWMDASASFQFIVDALAHDWHVIAPDWRGFGKSAWCGADSYWFPDYFADLDAILRVVEGEDEAPVRLVGHSMGGNVALMYAGIRPARVAGVVVLDAFGLPDRPAVEAPGRYQKWLRELTEAQRPRVYPDHDALAARLQQDNPRLVPERARWLARELAQADGEGFRIAGDPAHRRVNPILYRRAEAEACWRRVSAPVLAVEPEGDRLRERFGISDADHAAAFACFGSIEVRTLAAAGHNLHHDQPEAVAGIIEAFFLSQHV</sequence>
<dbReference type="STRING" id="1134435.AC731_007395"/>
<accession>A0A127K4B2</accession>
<protein>
    <submittedName>
        <fullName evidence="2">Alpha/beta hydrolase</fullName>
    </submittedName>
</protein>
<dbReference type="InterPro" id="IPR050266">
    <property type="entry name" value="AB_hydrolase_sf"/>
</dbReference>
<dbReference type="RefSeq" id="WP_048702731.1">
    <property type="nucleotide sequence ID" value="NZ_CP014646.1"/>
</dbReference>
<dbReference type="Proteomes" id="UP000036902">
    <property type="component" value="Chromosome"/>
</dbReference>
<evidence type="ECO:0000313" key="2">
    <source>
        <dbReference type="EMBL" id="AMO36786.1"/>
    </source>
</evidence>
<dbReference type="Pfam" id="PF12697">
    <property type="entry name" value="Abhydrolase_6"/>
    <property type="match status" value="1"/>
</dbReference>
<evidence type="ECO:0000313" key="3">
    <source>
        <dbReference type="Proteomes" id="UP000036902"/>
    </source>
</evidence>
<evidence type="ECO:0000259" key="1">
    <source>
        <dbReference type="Pfam" id="PF12697"/>
    </source>
</evidence>
<dbReference type="PANTHER" id="PTHR43798">
    <property type="entry name" value="MONOACYLGLYCEROL LIPASE"/>
    <property type="match status" value="1"/>
</dbReference>
<dbReference type="PRINTS" id="PR00111">
    <property type="entry name" value="ABHYDROLASE"/>
</dbReference>
<dbReference type="KEGG" id="thu:AC731_007395"/>
<dbReference type="GO" id="GO:0016020">
    <property type="term" value="C:membrane"/>
    <property type="evidence" value="ECO:0007669"/>
    <property type="project" value="TreeGrafter"/>
</dbReference>
<feature type="domain" description="AB hydrolase-1" evidence="1">
    <location>
        <begin position="30"/>
        <end position="281"/>
    </location>
</feature>
<dbReference type="SUPFAM" id="SSF53474">
    <property type="entry name" value="alpha/beta-Hydrolases"/>
    <property type="match status" value="1"/>
</dbReference>
<organism evidence="2 3">
    <name type="scientific">Thauera humireducens</name>
    <dbReference type="NCBI Taxonomy" id="1134435"/>
    <lineage>
        <taxon>Bacteria</taxon>
        <taxon>Pseudomonadati</taxon>
        <taxon>Pseudomonadota</taxon>
        <taxon>Betaproteobacteria</taxon>
        <taxon>Rhodocyclales</taxon>
        <taxon>Zoogloeaceae</taxon>
        <taxon>Thauera</taxon>
    </lineage>
</organism>
<dbReference type="GO" id="GO:0016787">
    <property type="term" value="F:hydrolase activity"/>
    <property type="evidence" value="ECO:0007669"/>
    <property type="project" value="UniProtKB-KW"/>
</dbReference>
<dbReference type="InterPro" id="IPR000073">
    <property type="entry name" value="AB_hydrolase_1"/>
</dbReference>
<name>A0A127K4B2_9RHOO</name>
<dbReference type="EMBL" id="CP014646">
    <property type="protein sequence ID" value="AMO36786.1"/>
    <property type="molecule type" value="Genomic_DNA"/>
</dbReference>
<proteinExistence type="predicted"/>
<gene>
    <name evidence="2" type="ORF">AC731_007395</name>
</gene>
<keyword evidence="2" id="KW-0378">Hydrolase</keyword>
<dbReference type="InterPro" id="IPR029058">
    <property type="entry name" value="AB_hydrolase_fold"/>
</dbReference>
<reference evidence="3" key="1">
    <citation type="submission" date="2016-03" db="EMBL/GenBank/DDBJ databases">
        <authorList>
            <person name="Ma C."/>
            <person name="Zhou S."/>
            <person name="Yang G."/>
        </authorList>
    </citation>
    <scope>NUCLEOTIDE SEQUENCE [LARGE SCALE GENOMIC DNA]</scope>
    <source>
        <strain evidence="3">SgZ-1</strain>
    </source>
</reference>
<dbReference type="Gene3D" id="3.40.50.1820">
    <property type="entry name" value="alpha/beta hydrolase"/>
    <property type="match status" value="1"/>
</dbReference>